<dbReference type="EMBL" id="JAHYBZ010000005">
    <property type="protein sequence ID" value="MBW6399535.1"/>
    <property type="molecule type" value="Genomic_DNA"/>
</dbReference>
<name>A0ABS7AB60_9PROT</name>
<comment type="caution">
    <text evidence="1">The sequence shown here is derived from an EMBL/GenBank/DDBJ whole genome shotgun (WGS) entry which is preliminary data.</text>
</comment>
<reference evidence="1 2" key="1">
    <citation type="submission" date="2021-07" db="EMBL/GenBank/DDBJ databases">
        <authorList>
            <person name="So Y."/>
        </authorList>
    </citation>
    <scope>NUCLEOTIDE SEQUENCE [LARGE SCALE GENOMIC DNA]</scope>
    <source>
        <strain evidence="1 2">HJA6</strain>
    </source>
</reference>
<protein>
    <submittedName>
        <fullName evidence="1">Uncharacterized protein</fullName>
    </submittedName>
</protein>
<accession>A0ABS7AB60</accession>
<dbReference type="RefSeq" id="WP_219764135.1">
    <property type="nucleotide sequence ID" value="NZ_JAHYBZ010000005.1"/>
</dbReference>
<sequence>MTPLNRNDAIRRLIGAAFDAGVAAASRPASRRNDARIEQMNYGTSIVESWIEQDVEQRSAAGGAS</sequence>
<proteinExistence type="predicted"/>
<gene>
    <name evidence="1" type="ORF">KPL78_16880</name>
</gene>
<evidence type="ECO:0000313" key="1">
    <source>
        <dbReference type="EMBL" id="MBW6399535.1"/>
    </source>
</evidence>
<evidence type="ECO:0000313" key="2">
    <source>
        <dbReference type="Proteomes" id="UP001196565"/>
    </source>
</evidence>
<dbReference type="Proteomes" id="UP001196565">
    <property type="component" value="Unassembled WGS sequence"/>
</dbReference>
<keyword evidence="2" id="KW-1185">Reference proteome</keyword>
<organism evidence="1 2">
    <name type="scientific">Roseomonas alba</name>
    <dbReference type="NCBI Taxonomy" id="2846776"/>
    <lineage>
        <taxon>Bacteria</taxon>
        <taxon>Pseudomonadati</taxon>
        <taxon>Pseudomonadota</taxon>
        <taxon>Alphaproteobacteria</taxon>
        <taxon>Acetobacterales</taxon>
        <taxon>Roseomonadaceae</taxon>
        <taxon>Roseomonas</taxon>
    </lineage>
</organism>